<dbReference type="GeneID" id="47762789"/>
<dbReference type="PROSITE" id="PS51350">
    <property type="entry name" value="PTS_HPR_DOM"/>
    <property type="match status" value="1"/>
</dbReference>
<dbReference type="EMBL" id="CP036495">
    <property type="protein sequence ID" value="UZA67653.1"/>
    <property type="molecule type" value="Genomic_DNA"/>
</dbReference>
<dbReference type="SUPFAM" id="SSF55594">
    <property type="entry name" value="HPr-like"/>
    <property type="match status" value="1"/>
</dbReference>
<keyword evidence="4" id="KW-0598">Phosphotransferase system</keyword>
<dbReference type="GO" id="GO:0005737">
    <property type="term" value="C:cytoplasm"/>
    <property type="evidence" value="ECO:0007669"/>
    <property type="project" value="UniProtKB-SubCell"/>
</dbReference>
<sequence length="90" mass="9571">MPARQITIINKLGLHARAAAKFVGVAGKHPCQIRVGRSPESMVDGKSIMAVMMLAAGKGTEIHLSTEGEGEQEALDGLVELINNKFDEGE</sequence>
<dbReference type="InterPro" id="IPR050399">
    <property type="entry name" value="HPr"/>
</dbReference>
<evidence type="ECO:0000256" key="1">
    <source>
        <dbReference type="ARBA" id="ARBA00004496"/>
    </source>
</evidence>
<organism evidence="7 9">
    <name type="scientific">Pseudomonas viridiflava</name>
    <name type="common">Phytomonas viridiflava</name>
    <dbReference type="NCBI Taxonomy" id="33069"/>
    <lineage>
        <taxon>Bacteria</taxon>
        <taxon>Pseudomonadati</taxon>
        <taxon>Pseudomonadota</taxon>
        <taxon>Gammaproteobacteria</taxon>
        <taxon>Pseudomonadales</taxon>
        <taxon>Pseudomonadaceae</taxon>
        <taxon>Pseudomonas</taxon>
    </lineage>
</organism>
<dbReference type="OrthoDB" id="9798965at2"/>
<gene>
    <name evidence="6" type="ORF">CFBP1590__1122</name>
    <name evidence="7" type="ORF">EZZ81_05200</name>
</gene>
<comment type="subcellular location">
    <subcellularLocation>
        <location evidence="1">Cytoplasm</location>
    </subcellularLocation>
</comment>
<dbReference type="InterPro" id="IPR035895">
    <property type="entry name" value="HPr-like_sf"/>
</dbReference>
<dbReference type="GO" id="GO:0016740">
    <property type="term" value="F:transferase activity"/>
    <property type="evidence" value="ECO:0007669"/>
    <property type="project" value="UniProtKB-KW"/>
</dbReference>
<dbReference type="AlphaFoldDB" id="A0A0D0LXL0"/>
<evidence type="ECO:0000256" key="2">
    <source>
        <dbReference type="ARBA" id="ARBA00010736"/>
    </source>
</evidence>
<evidence type="ECO:0000313" key="8">
    <source>
        <dbReference type="Proteomes" id="UP000196842"/>
    </source>
</evidence>
<dbReference type="Gene3D" id="3.30.1340.10">
    <property type="entry name" value="HPr-like"/>
    <property type="match status" value="1"/>
</dbReference>
<dbReference type="CDD" id="cd00367">
    <property type="entry name" value="PTS-HPr_like"/>
    <property type="match status" value="1"/>
</dbReference>
<evidence type="ECO:0000259" key="5">
    <source>
        <dbReference type="PROSITE" id="PS51350"/>
    </source>
</evidence>
<evidence type="ECO:0000313" key="9">
    <source>
        <dbReference type="Proteomes" id="UP001163644"/>
    </source>
</evidence>
<dbReference type="PROSITE" id="PS00589">
    <property type="entry name" value="PTS_HPR_SER"/>
    <property type="match status" value="1"/>
</dbReference>
<evidence type="ECO:0000313" key="6">
    <source>
        <dbReference type="EMBL" id="SMS08708.1"/>
    </source>
</evidence>
<reference evidence="7" key="2">
    <citation type="submission" date="2019-02" db="EMBL/GenBank/DDBJ databases">
        <authorList>
            <person name="Lutz S."/>
            <person name="Schori C."/>
            <person name="Ahrens C.H."/>
            <person name="Gueguen E."/>
        </authorList>
    </citation>
    <scope>NUCLEOTIDE SEQUENCE</scope>
    <source>
        <strain evidence="7">Psy35</strain>
    </source>
</reference>
<keyword evidence="3" id="KW-0963">Cytoplasm</keyword>
<evidence type="ECO:0000313" key="7">
    <source>
        <dbReference type="EMBL" id="UZA67653.1"/>
    </source>
</evidence>
<dbReference type="Proteomes" id="UP001163644">
    <property type="component" value="Chromosome"/>
</dbReference>
<comment type="similarity">
    <text evidence="2">Belongs to the HPr family.</text>
</comment>
<dbReference type="InterPro" id="IPR000032">
    <property type="entry name" value="HPr-like"/>
</dbReference>
<dbReference type="EMBL" id="LT855380">
    <property type="protein sequence ID" value="SMS08708.1"/>
    <property type="molecule type" value="Genomic_DNA"/>
</dbReference>
<dbReference type="PRINTS" id="PR00107">
    <property type="entry name" value="PHOSPHOCPHPR"/>
</dbReference>
<evidence type="ECO:0000256" key="3">
    <source>
        <dbReference type="ARBA" id="ARBA00022490"/>
    </source>
</evidence>
<accession>A0A0D0LXL0</accession>
<name>A0A0D0LXL0_PSEVI</name>
<dbReference type="InterPro" id="IPR001020">
    <property type="entry name" value="PTS_HPr_His_P_site"/>
</dbReference>
<dbReference type="Pfam" id="PF00381">
    <property type="entry name" value="PTS-HPr"/>
    <property type="match status" value="1"/>
</dbReference>
<dbReference type="InterPro" id="IPR002114">
    <property type="entry name" value="PTS_HPr_Ser_P_site"/>
</dbReference>
<reference evidence="6 8" key="1">
    <citation type="submission" date="2017-05" db="EMBL/GenBank/DDBJ databases">
        <authorList>
            <person name="Song R."/>
            <person name="Chenine A.L."/>
            <person name="Ruprecht R.M."/>
        </authorList>
    </citation>
    <scope>NUCLEOTIDE SEQUENCE [LARGE SCALE GENOMIC DNA]</scope>
    <source>
        <strain evidence="6 8">CFBP 1590</strain>
    </source>
</reference>
<evidence type="ECO:0000256" key="4">
    <source>
        <dbReference type="ARBA" id="ARBA00022683"/>
    </source>
</evidence>
<dbReference type="PROSITE" id="PS00369">
    <property type="entry name" value="PTS_HPR_HIS"/>
    <property type="match status" value="1"/>
</dbReference>
<dbReference type="Proteomes" id="UP000196842">
    <property type="component" value="Chromosome I"/>
</dbReference>
<dbReference type="PANTHER" id="PTHR33705:SF2">
    <property type="entry name" value="PHOSPHOCARRIER PROTEIN NPR"/>
    <property type="match status" value="1"/>
</dbReference>
<dbReference type="PANTHER" id="PTHR33705">
    <property type="entry name" value="PHOSPHOCARRIER PROTEIN HPR"/>
    <property type="match status" value="1"/>
</dbReference>
<dbReference type="KEGG" id="pvd:CFBP1590__1122"/>
<proteinExistence type="inferred from homology"/>
<dbReference type="GO" id="GO:0009401">
    <property type="term" value="P:phosphoenolpyruvate-dependent sugar phosphotransferase system"/>
    <property type="evidence" value="ECO:0007669"/>
    <property type="project" value="UniProtKB-KW"/>
</dbReference>
<protein>
    <submittedName>
        <fullName evidence="7">HPr family phosphocarrier protein</fullName>
    </submittedName>
    <submittedName>
        <fullName evidence="6">Phosphotransferase system, phosphocarrier protein HPr</fullName>
    </submittedName>
</protein>
<dbReference type="RefSeq" id="WP_004881554.1">
    <property type="nucleotide sequence ID" value="NZ_CP036495.1"/>
</dbReference>
<keyword evidence="6" id="KW-0808">Transferase</keyword>
<feature type="domain" description="HPr" evidence="5">
    <location>
        <begin position="1"/>
        <end position="89"/>
    </location>
</feature>
<dbReference type="NCBIfam" id="TIGR01003">
    <property type="entry name" value="PTS_HPr_family"/>
    <property type="match status" value="1"/>
</dbReference>